<reference evidence="1 2" key="1">
    <citation type="submission" date="2019-01" db="EMBL/GenBank/DDBJ databases">
        <title>Flavobacterium sp. nov.,isolated from freshwater.</title>
        <authorList>
            <person name="Zhang R."/>
            <person name="Du Z.-J."/>
        </authorList>
    </citation>
    <scope>NUCLEOTIDE SEQUENCE [LARGE SCALE GENOMIC DNA]</scope>
    <source>
        <strain evidence="1 2">1E403</strain>
    </source>
</reference>
<sequence length="64" mass="7302">MERIITQPGKVNELNALSYERAAAELADETEKDEELSCSLLLKNLLMNNLKLLKLNEIRAILLF</sequence>
<comment type="caution">
    <text evidence="1">The sequence shown here is derived from an EMBL/GenBank/DDBJ whole genome shotgun (WGS) entry which is preliminary data.</text>
</comment>
<protein>
    <submittedName>
        <fullName evidence="1">Uncharacterized protein</fullName>
    </submittedName>
</protein>
<evidence type="ECO:0000313" key="2">
    <source>
        <dbReference type="Proteomes" id="UP000287527"/>
    </source>
</evidence>
<dbReference type="OrthoDB" id="9992437at2"/>
<evidence type="ECO:0000313" key="1">
    <source>
        <dbReference type="EMBL" id="RWX00376.1"/>
    </source>
</evidence>
<name>A0A444HAV0_9FLAO</name>
<organism evidence="1 2">
    <name type="scientific">Flavobacterium cerinum</name>
    <dbReference type="NCBI Taxonomy" id="2502784"/>
    <lineage>
        <taxon>Bacteria</taxon>
        <taxon>Pseudomonadati</taxon>
        <taxon>Bacteroidota</taxon>
        <taxon>Flavobacteriia</taxon>
        <taxon>Flavobacteriales</taxon>
        <taxon>Flavobacteriaceae</taxon>
        <taxon>Flavobacterium</taxon>
    </lineage>
</organism>
<dbReference type="AlphaFoldDB" id="A0A444HAV0"/>
<proteinExistence type="predicted"/>
<dbReference type="EMBL" id="SBII01000005">
    <property type="protein sequence ID" value="RWX00376.1"/>
    <property type="molecule type" value="Genomic_DNA"/>
</dbReference>
<dbReference type="RefSeq" id="WP_128389605.1">
    <property type="nucleotide sequence ID" value="NZ_SBII01000005.1"/>
</dbReference>
<keyword evidence="2" id="KW-1185">Reference proteome</keyword>
<accession>A0A444HAV0</accession>
<gene>
    <name evidence="1" type="ORF">EPI11_08855</name>
</gene>
<dbReference type="Proteomes" id="UP000287527">
    <property type="component" value="Unassembled WGS sequence"/>
</dbReference>